<feature type="region of interest" description="Disordered" evidence="1">
    <location>
        <begin position="525"/>
        <end position="560"/>
    </location>
</feature>
<proteinExistence type="predicted"/>
<protein>
    <submittedName>
        <fullName evidence="3">Uncharacterized protein</fullName>
    </submittedName>
</protein>
<evidence type="ECO:0000313" key="3">
    <source>
        <dbReference type="EMBL" id="KAF7322736.1"/>
    </source>
</evidence>
<dbReference type="OrthoDB" id="3257768at2759"/>
<feature type="compositionally biased region" description="Basic and acidic residues" evidence="1">
    <location>
        <begin position="346"/>
        <end position="368"/>
    </location>
</feature>
<feature type="compositionally biased region" description="Acidic residues" evidence="1">
    <location>
        <begin position="390"/>
        <end position="399"/>
    </location>
</feature>
<evidence type="ECO:0000313" key="4">
    <source>
        <dbReference type="Proteomes" id="UP000613580"/>
    </source>
</evidence>
<dbReference type="AlphaFoldDB" id="A0A8H6TU01"/>
<dbReference type="InterPro" id="IPR040521">
    <property type="entry name" value="KDZ"/>
</dbReference>
<organism evidence="3 4">
    <name type="scientific">Mycena chlorophos</name>
    <name type="common">Agaric fungus</name>
    <name type="synonym">Agaricus chlorophos</name>
    <dbReference type="NCBI Taxonomy" id="658473"/>
    <lineage>
        <taxon>Eukaryota</taxon>
        <taxon>Fungi</taxon>
        <taxon>Dikarya</taxon>
        <taxon>Basidiomycota</taxon>
        <taxon>Agaricomycotina</taxon>
        <taxon>Agaricomycetes</taxon>
        <taxon>Agaricomycetidae</taxon>
        <taxon>Agaricales</taxon>
        <taxon>Marasmiineae</taxon>
        <taxon>Mycenaceae</taxon>
        <taxon>Mycena</taxon>
    </lineage>
</organism>
<evidence type="ECO:0000256" key="2">
    <source>
        <dbReference type="SAM" id="SignalP"/>
    </source>
</evidence>
<comment type="caution">
    <text evidence="3">The sequence shown here is derived from an EMBL/GenBank/DDBJ whole genome shotgun (WGS) entry which is preliminary data.</text>
</comment>
<feature type="compositionally biased region" description="Polar residues" evidence="1">
    <location>
        <begin position="369"/>
        <end position="383"/>
    </location>
</feature>
<feature type="chain" id="PRO_5034856689" evidence="2">
    <location>
        <begin position="28"/>
        <end position="560"/>
    </location>
</feature>
<keyword evidence="2" id="KW-0732">Signal</keyword>
<reference evidence="3" key="1">
    <citation type="submission" date="2020-05" db="EMBL/GenBank/DDBJ databases">
        <title>Mycena genomes resolve the evolution of fungal bioluminescence.</title>
        <authorList>
            <person name="Tsai I.J."/>
        </authorList>
    </citation>
    <scope>NUCLEOTIDE SEQUENCE</scope>
    <source>
        <strain evidence="3">110903Hualien_Pintung</strain>
    </source>
</reference>
<dbReference type="Pfam" id="PF18758">
    <property type="entry name" value="KDZ"/>
    <property type="match status" value="1"/>
</dbReference>
<feature type="compositionally biased region" description="Basic and acidic residues" evidence="1">
    <location>
        <begin position="400"/>
        <end position="416"/>
    </location>
</feature>
<accession>A0A8H6TU01</accession>
<dbReference type="EMBL" id="JACAZE010000001">
    <property type="protein sequence ID" value="KAF7322736.1"/>
    <property type="molecule type" value="Genomic_DNA"/>
</dbReference>
<name>A0A8H6TU01_MYCCL</name>
<evidence type="ECO:0000256" key="1">
    <source>
        <dbReference type="SAM" id="MobiDB-lite"/>
    </source>
</evidence>
<feature type="region of interest" description="Disordered" evidence="1">
    <location>
        <begin position="346"/>
        <end position="416"/>
    </location>
</feature>
<dbReference type="Proteomes" id="UP000613580">
    <property type="component" value="Unassembled WGS sequence"/>
</dbReference>
<feature type="compositionally biased region" description="Acidic residues" evidence="1">
    <location>
        <begin position="539"/>
        <end position="560"/>
    </location>
</feature>
<feature type="signal peptide" evidence="2">
    <location>
        <begin position="1"/>
        <end position="27"/>
    </location>
</feature>
<keyword evidence="4" id="KW-1185">Reference proteome</keyword>
<gene>
    <name evidence="3" type="ORF">HMN09_00052500</name>
</gene>
<sequence>MHIKGHILLCQIFFSLYLALGAGQTDGEGIERVWAMSGGMASSTKSSGPGARSDQLDDHWGFWNWTKKVMLPSLLRRRLDTAVAELATQTQAFETFSKEQKDRVPRWEAMLAAHEAPRAEDEPAPINPYKPTVEPLTEAEVRKKLEAQEAEEVANGKSRICREIYAFKPNSRRPVRPLAKSTSEICAANARNRFARLRGLQATYSPASLLRVVEHEKEQQRVGQLKQDEPEPELQLVENEPLFLGSGLTTAQRACCVASVAEMEIELRKAQCRDALVLLRNQLHMKARLLVYKMVHSRHQAMNTRSRTLVNRNEAKIKLHVEKYRAARRALVVLLGNTPAAFPRLRQKDIRCMEDPEKPRKKREDRAKGSSSREVPLVSTNAVDGSDQSDQSDDEDIEDDGQKKGGDGKKGSGESKHVMSWIWKSTGMAGSDAELEDALRIEWCKASARKRRWEEQVNLLREEWRRLPESLKDDAEAWSRRAAMARKRDEDPEVTEGGVAYAEKQAAMYRRLIRPRLAREVDEVSAAEVLEMEPQLQQDSDDDDEEEVASEEDALEEEDA</sequence>